<protein>
    <recommendedName>
        <fullName evidence="4">Secreted protein</fullName>
    </recommendedName>
</protein>
<dbReference type="Proteomes" id="UP000316905">
    <property type="component" value="Unassembled WGS sequence"/>
</dbReference>
<sequence length="95" mass="10113">MKRTVFLALSAALMVSPVFAEDLCAIQLQKIENALNTTPAASSGSNVQIERIREFQKEAQQHQKAGDIEKCIASANQALTLARQPGGDTDTGGAK</sequence>
<keyword evidence="3" id="KW-1185">Reference proteome</keyword>
<dbReference type="OrthoDB" id="7026422at2"/>
<evidence type="ECO:0000256" key="1">
    <source>
        <dbReference type="SAM" id="SignalP"/>
    </source>
</evidence>
<evidence type="ECO:0000313" key="3">
    <source>
        <dbReference type="Proteomes" id="UP000316905"/>
    </source>
</evidence>
<feature type="signal peptide" evidence="1">
    <location>
        <begin position="1"/>
        <end position="20"/>
    </location>
</feature>
<keyword evidence="1" id="KW-0732">Signal</keyword>
<evidence type="ECO:0008006" key="4">
    <source>
        <dbReference type="Google" id="ProtNLM"/>
    </source>
</evidence>
<dbReference type="AlphaFoldDB" id="A0A562Q6S3"/>
<feature type="chain" id="PRO_5021834678" description="Secreted protein" evidence="1">
    <location>
        <begin position="21"/>
        <end position="95"/>
    </location>
</feature>
<dbReference type="RefSeq" id="WP_145144361.1">
    <property type="nucleotide sequence ID" value="NZ_VLKY01000012.1"/>
</dbReference>
<accession>A0A562Q6S3</accession>
<gene>
    <name evidence="2" type="ORF">IQ22_03597</name>
</gene>
<organism evidence="2 3">
    <name type="scientific">Pseudomonas duriflava</name>
    <dbReference type="NCBI Taxonomy" id="459528"/>
    <lineage>
        <taxon>Bacteria</taxon>
        <taxon>Pseudomonadati</taxon>
        <taxon>Pseudomonadota</taxon>
        <taxon>Gammaproteobacteria</taxon>
        <taxon>Pseudomonadales</taxon>
        <taxon>Pseudomonadaceae</taxon>
        <taxon>Pseudomonas</taxon>
    </lineage>
</organism>
<evidence type="ECO:0000313" key="2">
    <source>
        <dbReference type="EMBL" id="TWI52452.1"/>
    </source>
</evidence>
<proteinExistence type="predicted"/>
<comment type="caution">
    <text evidence="2">The sequence shown here is derived from an EMBL/GenBank/DDBJ whole genome shotgun (WGS) entry which is preliminary data.</text>
</comment>
<name>A0A562Q6S3_9PSED</name>
<reference evidence="2 3" key="1">
    <citation type="journal article" date="2015" name="Stand. Genomic Sci.">
        <title>Genomic Encyclopedia of Bacterial and Archaeal Type Strains, Phase III: the genomes of soil and plant-associated and newly described type strains.</title>
        <authorList>
            <person name="Whitman W.B."/>
            <person name="Woyke T."/>
            <person name="Klenk H.P."/>
            <person name="Zhou Y."/>
            <person name="Lilburn T.G."/>
            <person name="Beck B.J."/>
            <person name="De Vos P."/>
            <person name="Vandamme P."/>
            <person name="Eisen J.A."/>
            <person name="Garrity G."/>
            <person name="Hugenholtz P."/>
            <person name="Kyrpides N.C."/>
        </authorList>
    </citation>
    <scope>NUCLEOTIDE SEQUENCE [LARGE SCALE GENOMIC DNA]</scope>
    <source>
        <strain evidence="2 3">CGMCC 1.6858</strain>
    </source>
</reference>
<dbReference type="EMBL" id="VLKY01000012">
    <property type="protein sequence ID" value="TWI52452.1"/>
    <property type="molecule type" value="Genomic_DNA"/>
</dbReference>